<reference evidence="3 4" key="1">
    <citation type="journal article" date="2019" name="Int. J. Syst. Evol. Microbiol.">
        <title>The Global Catalogue of Microorganisms (GCM) 10K type strain sequencing project: providing services to taxonomists for standard genome sequencing and annotation.</title>
        <authorList>
            <consortium name="The Broad Institute Genomics Platform"/>
            <consortium name="The Broad Institute Genome Sequencing Center for Infectious Disease"/>
            <person name="Wu L."/>
            <person name="Ma J."/>
        </authorList>
    </citation>
    <scope>NUCLEOTIDE SEQUENCE [LARGE SCALE GENOMIC DNA]</scope>
    <source>
        <strain evidence="3 4">JCM 15900</strain>
    </source>
</reference>
<dbReference type="EMBL" id="BAAAPZ010000017">
    <property type="protein sequence ID" value="GAA2102849.1"/>
    <property type="molecule type" value="Genomic_DNA"/>
</dbReference>
<feature type="transmembrane region" description="Helical" evidence="1">
    <location>
        <begin position="222"/>
        <end position="246"/>
    </location>
</feature>
<evidence type="ECO:0000256" key="1">
    <source>
        <dbReference type="SAM" id="Phobius"/>
    </source>
</evidence>
<keyword evidence="3" id="KW-0378">Hydrolase</keyword>
<feature type="domain" description="CAAX prenyl protease 2/Lysostaphin resistance protein A-like" evidence="2">
    <location>
        <begin position="195"/>
        <end position="289"/>
    </location>
</feature>
<feature type="transmembrane region" description="Helical" evidence="1">
    <location>
        <begin position="178"/>
        <end position="201"/>
    </location>
</feature>
<organism evidence="3 4">
    <name type="scientific">Brevibacterium salitolerans</name>
    <dbReference type="NCBI Taxonomy" id="1403566"/>
    <lineage>
        <taxon>Bacteria</taxon>
        <taxon>Bacillati</taxon>
        <taxon>Actinomycetota</taxon>
        <taxon>Actinomycetes</taxon>
        <taxon>Micrococcales</taxon>
        <taxon>Brevibacteriaceae</taxon>
        <taxon>Brevibacterium</taxon>
    </lineage>
</organism>
<evidence type="ECO:0000313" key="3">
    <source>
        <dbReference type="EMBL" id="GAA2102849.1"/>
    </source>
</evidence>
<keyword evidence="3" id="KW-0645">Protease</keyword>
<keyword evidence="1" id="KW-1133">Transmembrane helix</keyword>
<feature type="transmembrane region" description="Helical" evidence="1">
    <location>
        <begin position="277"/>
        <end position="297"/>
    </location>
</feature>
<dbReference type="RefSeq" id="WP_344337733.1">
    <property type="nucleotide sequence ID" value="NZ_BAAAPZ010000017.1"/>
</dbReference>
<protein>
    <submittedName>
        <fullName evidence="3">CPBP family intramembrane metalloprotease</fullName>
    </submittedName>
</protein>
<sequence>MMVTRAGTWQREQPASWRGILVFSLLALVLAWCVAAPLWYFTAGVPVFGDRSGLVDPAALQSLGESQAFLTAVAVLPSAMMFTPLLAAWITLRWVEGVRFREMLRVLGVVAAPGVEPAQSRSRALLRLLESCALGILGTCVLVAASVGVAVACGWLHVDTTFPAIGPAAAQAGLPVGALVAAQLAMIPFAAVLPNGLLAAGEELGWRGYLLPALVSRTGVSLALLLSGVVWGVWHAPLILLGYNFARPDMTGVLLMIAGCIGVGAWFSWLRLRCRTVWPAVVAHGALNGAAGIYLLIGGATPADGALAGPLGAAGWIVCGAGILVWTIVAAVRGRESVKPTE</sequence>
<feature type="transmembrane region" description="Helical" evidence="1">
    <location>
        <begin position="20"/>
        <end position="41"/>
    </location>
</feature>
<proteinExistence type="predicted"/>
<keyword evidence="4" id="KW-1185">Reference proteome</keyword>
<feature type="transmembrane region" description="Helical" evidence="1">
    <location>
        <begin position="131"/>
        <end position="158"/>
    </location>
</feature>
<dbReference type="GO" id="GO:0008237">
    <property type="term" value="F:metallopeptidase activity"/>
    <property type="evidence" value="ECO:0007669"/>
    <property type="project" value="UniProtKB-KW"/>
</dbReference>
<dbReference type="InterPro" id="IPR042150">
    <property type="entry name" value="MmRce1-like"/>
</dbReference>
<dbReference type="PANTHER" id="PTHR35797:SF1">
    <property type="entry name" value="PROTEASE"/>
    <property type="match status" value="1"/>
</dbReference>
<dbReference type="Pfam" id="PF02517">
    <property type="entry name" value="Rce1-like"/>
    <property type="match status" value="1"/>
</dbReference>
<keyword evidence="1" id="KW-0472">Membrane</keyword>
<gene>
    <name evidence="3" type="ORF">GCM10009823_26400</name>
</gene>
<keyword evidence="3" id="KW-0482">Metalloprotease</keyword>
<feature type="transmembrane region" description="Helical" evidence="1">
    <location>
        <begin position="309"/>
        <end position="332"/>
    </location>
</feature>
<evidence type="ECO:0000259" key="2">
    <source>
        <dbReference type="Pfam" id="PF02517"/>
    </source>
</evidence>
<name>A0ABN2X1F0_9MICO</name>
<feature type="transmembrane region" description="Helical" evidence="1">
    <location>
        <begin position="252"/>
        <end position="270"/>
    </location>
</feature>
<accession>A0ABN2X1F0</accession>
<evidence type="ECO:0000313" key="4">
    <source>
        <dbReference type="Proteomes" id="UP001500984"/>
    </source>
</evidence>
<feature type="transmembrane region" description="Helical" evidence="1">
    <location>
        <begin position="69"/>
        <end position="95"/>
    </location>
</feature>
<comment type="caution">
    <text evidence="3">The sequence shown here is derived from an EMBL/GenBank/DDBJ whole genome shotgun (WGS) entry which is preliminary data.</text>
</comment>
<dbReference type="Proteomes" id="UP001500984">
    <property type="component" value="Unassembled WGS sequence"/>
</dbReference>
<dbReference type="InterPro" id="IPR003675">
    <property type="entry name" value="Rce1/LyrA-like_dom"/>
</dbReference>
<keyword evidence="1" id="KW-0812">Transmembrane</keyword>
<dbReference type="PANTHER" id="PTHR35797">
    <property type="entry name" value="PROTEASE-RELATED"/>
    <property type="match status" value="1"/>
</dbReference>